<name>A0AB34JQ79_PRYPA</name>
<gene>
    <name evidence="2" type="ORF">AB1Y20_017828</name>
</gene>
<feature type="region of interest" description="Disordered" evidence="1">
    <location>
        <begin position="517"/>
        <end position="537"/>
    </location>
</feature>
<dbReference type="Gene3D" id="3.90.550.10">
    <property type="entry name" value="Spore Coat Polysaccharide Biosynthesis Protein SpsA, Chain A"/>
    <property type="match status" value="1"/>
</dbReference>
<evidence type="ECO:0000313" key="2">
    <source>
        <dbReference type="EMBL" id="KAL1522862.1"/>
    </source>
</evidence>
<dbReference type="InterPro" id="IPR029044">
    <property type="entry name" value="Nucleotide-diphossugar_trans"/>
</dbReference>
<evidence type="ECO:0000313" key="3">
    <source>
        <dbReference type="Proteomes" id="UP001515480"/>
    </source>
</evidence>
<protein>
    <submittedName>
        <fullName evidence="2">Uncharacterized protein</fullName>
    </submittedName>
</protein>
<keyword evidence="3" id="KW-1185">Reference proteome</keyword>
<dbReference type="AlphaFoldDB" id="A0AB34JQ79"/>
<proteinExistence type="predicted"/>
<comment type="caution">
    <text evidence="2">The sequence shown here is derived from an EMBL/GenBank/DDBJ whole genome shotgun (WGS) entry which is preliminary data.</text>
</comment>
<accession>A0AB34JQ79</accession>
<reference evidence="2 3" key="1">
    <citation type="journal article" date="2024" name="Science">
        <title>Giant polyketide synthase enzymes in the biosynthesis of giant marine polyether toxins.</title>
        <authorList>
            <person name="Fallon T.R."/>
            <person name="Shende V.V."/>
            <person name="Wierzbicki I.H."/>
            <person name="Pendleton A.L."/>
            <person name="Watervoot N.F."/>
            <person name="Auber R.P."/>
            <person name="Gonzalez D.J."/>
            <person name="Wisecaver J.H."/>
            <person name="Moore B.S."/>
        </authorList>
    </citation>
    <scope>NUCLEOTIDE SEQUENCE [LARGE SCALE GENOMIC DNA]</scope>
    <source>
        <strain evidence="2 3">12B1</strain>
    </source>
</reference>
<evidence type="ECO:0000256" key="1">
    <source>
        <dbReference type="SAM" id="MobiDB-lite"/>
    </source>
</evidence>
<organism evidence="2 3">
    <name type="scientific">Prymnesium parvum</name>
    <name type="common">Toxic golden alga</name>
    <dbReference type="NCBI Taxonomy" id="97485"/>
    <lineage>
        <taxon>Eukaryota</taxon>
        <taxon>Haptista</taxon>
        <taxon>Haptophyta</taxon>
        <taxon>Prymnesiophyceae</taxon>
        <taxon>Prymnesiales</taxon>
        <taxon>Prymnesiaceae</taxon>
        <taxon>Prymnesium</taxon>
    </lineage>
</organism>
<dbReference type="Proteomes" id="UP001515480">
    <property type="component" value="Unassembled WGS sequence"/>
</dbReference>
<dbReference type="EMBL" id="JBGBPQ010000006">
    <property type="protein sequence ID" value="KAL1522862.1"/>
    <property type="molecule type" value="Genomic_DNA"/>
</dbReference>
<sequence>MPQSLADALPPPATFAPELHLLPPTELAGRRLPRLGPRLHVGLGTWNSRGVNFVSALRAMLGDPSIHVESPHFTLRRLQLRYGTHGARLDAALDEHIYRSSSTPDWGGIRQFRSLASHVNASAELERVLYHVRRRSTESAAYLDRLRSICGQSEAAASALARVLLDSLFADGPFRLEQLDTLVQYQDVVQEMPVDALVVWSLVDPQPTACYYGRESTIVLSTTQPEARGVDLNYLSAMMRRGYSLTAGPTGDMGEVSCGDLMNGTQHLRFKGDLGQVATPGYHRGSDIIRFELRRDARRACRTCTREVADGKLYRARPIELAFHRSEARSTGAPVILVVMPREKQPTDCIVDEADGKLYPCRRFSRGNCTSIPEAPRSQADAAPLPVVAAVFVAPDAEGGATSANLIACNGARDVLLRSLSNEIKRDRSLQAYPRILAAVQSIRLGCTHGHTLVIAPAEQCEEVLAESTRVRFRIPTRFGWEGGEWRGDVPSNWRIDNETHRELVELCPEEPPRQLLRGKSRTLDSPRQKTLKPLHQPIPLHLSSADSLPSELPPPRQLVSSCWTALGGAVHIMMLARGSTLLHSVLATAANVQLWSDAPWRLCFHVLAGEVALRDHQESPSAVLELVSQLQFAAGRGDVVRVYNATDGAWEQALTANALRWLHHPALKQSPQAHACTVAKLFAHELLPAAITQVMVLDSDLYFMADVVQLWEWFEQETARLHTAALAYAPESQNIR</sequence>